<dbReference type="EMBL" id="SMUV01000060">
    <property type="protein sequence ID" value="TDK49839.1"/>
    <property type="molecule type" value="Genomic_DNA"/>
</dbReference>
<evidence type="ECO:0000313" key="1">
    <source>
        <dbReference type="EMBL" id="TDK49839.1"/>
    </source>
</evidence>
<dbReference type="OrthoDB" id="7644395at2"/>
<organism evidence="1 2">
    <name type="scientific">Antarcticimicrobium luteum</name>
    <dbReference type="NCBI Taxonomy" id="2547397"/>
    <lineage>
        <taxon>Bacteria</taxon>
        <taxon>Pseudomonadati</taxon>
        <taxon>Pseudomonadota</taxon>
        <taxon>Alphaproteobacteria</taxon>
        <taxon>Rhodobacterales</taxon>
        <taxon>Paracoccaceae</taxon>
        <taxon>Antarcticimicrobium</taxon>
    </lineage>
</organism>
<comment type="caution">
    <text evidence="1">The sequence shown here is derived from an EMBL/GenBank/DDBJ whole genome shotgun (WGS) entry which is preliminary data.</text>
</comment>
<dbReference type="InterPro" id="IPR021508">
    <property type="entry name" value="Gp17-like"/>
</dbReference>
<dbReference type="Gene3D" id="3.30.2000.30">
    <property type="match status" value="1"/>
</dbReference>
<reference evidence="1 2" key="1">
    <citation type="submission" date="2019-03" db="EMBL/GenBank/DDBJ databases">
        <title>Ruegeria lutea sp. nov., a novel strain, isolated from marine sediment, the Masan Bay, South Korea.</title>
        <authorList>
            <person name="Kim J."/>
            <person name="Kim D.-Y."/>
            <person name="Lee S.-S."/>
        </authorList>
    </citation>
    <scope>NUCLEOTIDE SEQUENCE [LARGE SCALE GENOMIC DNA]</scope>
    <source>
        <strain evidence="1 2">318-1</strain>
    </source>
</reference>
<gene>
    <name evidence="1" type="ORF">E1832_08125</name>
</gene>
<dbReference type="AlphaFoldDB" id="A0A4R5VCB4"/>
<accession>A0A4R5VCB4</accession>
<dbReference type="InterPro" id="IPR053745">
    <property type="entry name" value="Viral_Tail_Comp_sf"/>
</dbReference>
<dbReference type="RefSeq" id="WP_133359241.1">
    <property type="nucleotide sequence ID" value="NZ_SMUV01000060.1"/>
</dbReference>
<name>A0A4R5VCB4_9RHOB</name>
<keyword evidence="2" id="KW-1185">Reference proteome</keyword>
<dbReference type="Proteomes" id="UP000295301">
    <property type="component" value="Unassembled WGS sequence"/>
</dbReference>
<evidence type="ECO:0000313" key="2">
    <source>
        <dbReference type="Proteomes" id="UP000295301"/>
    </source>
</evidence>
<proteinExistence type="predicted"/>
<protein>
    <submittedName>
        <fullName evidence="1">DUF3168 domain-containing protein</fullName>
    </submittedName>
</protein>
<dbReference type="Pfam" id="PF11367">
    <property type="entry name" value="Tail_completion_gp17"/>
    <property type="match status" value="1"/>
</dbReference>
<sequence length="137" mass="14298">MSYAMSGPLQAAVYQLLAADPALTAVVGGAIYDGLPAGPLPETYVNLGPEVVRDRSDREGAGALHRLTISVISEAPGFAAAKAAAAAIGDVLVDATPALSRGRVVGIWFERARARRTGSAGQIRRIDLNFRARVEDV</sequence>